<dbReference type="RefSeq" id="WP_150640951.1">
    <property type="nucleotide sequence ID" value="NZ_CABVHQ010000005.1"/>
</dbReference>
<feature type="domain" description="N-acetyltransferase" evidence="1">
    <location>
        <begin position="33"/>
        <end position="189"/>
    </location>
</feature>
<evidence type="ECO:0000313" key="2">
    <source>
        <dbReference type="EMBL" id="VVN77804.1"/>
    </source>
</evidence>
<reference evidence="2 3" key="1">
    <citation type="submission" date="2019-09" db="EMBL/GenBank/DDBJ databases">
        <authorList>
            <person name="Chandra G."/>
            <person name="Truman W A."/>
        </authorList>
    </citation>
    <scope>NUCLEOTIDE SEQUENCE [LARGE SCALE GENOMIC DNA]</scope>
    <source>
        <strain evidence="2">PS691</strain>
    </source>
</reference>
<dbReference type="AlphaFoldDB" id="A0A5E7AM57"/>
<dbReference type="SUPFAM" id="SSF55729">
    <property type="entry name" value="Acyl-CoA N-acyltransferases (Nat)"/>
    <property type="match status" value="1"/>
</dbReference>
<organism evidence="2 3">
    <name type="scientific">Pseudomonas fluorescens</name>
    <dbReference type="NCBI Taxonomy" id="294"/>
    <lineage>
        <taxon>Bacteria</taxon>
        <taxon>Pseudomonadati</taxon>
        <taxon>Pseudomonadota</taxon>
        <taxon>Gammaproteobacteria</taxon>
        <taxon>Pseudomonadales</taxon>
        <taxon>Pseudomonadaceae</taxon>
        <taxon>Pseudomonas</taxon>
    </lineage>
</organism>
<dbReference type="EMBL" id="CABVHQ010000005">
    <property type="protein sequence ID" value="VVN77804.1"/>
    <property type="molecule type" value="Genomic_DNA"/>
</dbReference>
<sequence length="190" mass="21285">MITGQSTAIKLATFCPDDAEEHWIEPLKNGAHVLIRPLQEQDREREFQFIKQLSAGSRRLRFMGTFSEADGPLMDRMMDLDYEKRMAYVALVHRDGQLLEIGVSRYASTPGAGQCECAITVADEWQRLGLGTLLGGHLIDAARRNGFKIMASTDMATNYGMHCLARNLGFTSRYPSEGFSEIIHELDLGK</sequence>
<dbReference type="Pfam" id="PF00583">
    <property type="entry name" value="Acetyltransf_1"/>
    <property type="match status" value="1"/>
</dbReference>
<dbReference type="InterPro" id="IPR016181">
    <property type="entry name" value="Acyl_CoA_acyltransferase"/>
</dbReference>
<dbReference type="Gene3D" id="3.40.630.30">
    <property type="match status" value="1"/>
</dbReference>
<gene>
    <name evidence="2" type="ORF">PS691_00844</name>
</gene>
<proteinExistence type="predicted"/>
<accession>A0A5E7AM57</accession>
<name>A0A5E7AM57_PSEFL</name>
<dbReference type="Proteomes" id="UP000337909">
    <property type="component" value="Unassembled WGS sequence"/>
</dbReference>
<dbReference type="InterPro" id="IPR000182">
    <property type="entry name" value="GNAT_dom"/>
</dbReference>
<dbReference type="OrthoDB" id="9807426at2"/>
<dbReference type="PROSITE" id="PS51186">
    <property type="entry name" value="GNAT"/>
    <property type="match status" value="1"/>
</dbReference>
<evidence type="ECO:0000313" key="3">
    <source>
        <dbReference type="Proteomes" id="UP000337909"/>
    </source>
</evidence>
<evidence type="ECO:0000259" key="1">
    <source>
        <dbReference type="PROSITE" id="PS51186"/>
    </source>
</evidence>
<protein>
    <recommendedName>
        <fullName evidence="1">N-acetyltransferase domain-containing protein</fullName>
    </recommendedName>
</protein>
<dbReference type="GO" id="GO:0016747">
    <property type="term" value="F:acyltransferase activity, transferring groups other than amino-acyl groups"/>
    <property type="evidence" value="ECO:0007669"/>
    <property type="project" value="InterPro"/>
</dbReference>